<dbReference type="EMBL" id="BMSJ01000002">
    <property type="protein sequence ID" value="GGR16852.1"/>
    <property type="molecule type" value="Genomic_DNA"/>
</dbReference>
<evidence type="ECO:0000256" key="1">
    <source>
        <dbReference type="ARBA" id="ARBA00004792"/>
    </source>
</evidence>
<dbReference type="PIRSF" id="PIRSF005739">
    <property type="entry name" value="O-mtase"/>
    <property type="match status" value="1"/>
</dbReference>
<dbReference type="Proteomes" id="UP000642014">
    <property type="component" value="Unassembled WGS sequence"/>
</dbReference>
<dbReference type="GeneID" id="95457602"/>
<keyword evidence="2 11" id="KW-0489">Methyltransferase</keyword>
<dbReference type="Proteomes" id="UP000326029">
    <property type="component" value="Chromosome"/>
</dbReference>
<dbReference type="InterPro" id="IPR016461">
    <property type="entry name" value="COMT-like"/>
</dbReference>
<keyword evidence="12" id="KW-1185">Reference proteome</keyword>
<gene>
    <name evidence="11" type="ORF">CP977_27955</name>
    <name evidence="10" type="ORF">GCM10010497_18980</name>
</gene>
<reference evidence="11 12" key="2">
    <citation type="submission" date="2017-09" db="EMBL/GenBank/DDBJ databases">
        <authorList>
            <person name="Lee N."/>
            <person name="Cho B.-K."/>
        </authorList>
    </citation>
    <scope>NUCLEOTIDE SEQUENCE [LARGE SCALE GENOMIC DNA]</scope>
    <source>
        <strain evidence="11 12">ATCC 19740</strain>
    </source>
</reference>
<dbReference type="PROSITE" id="PS51683">
    <property type="entry name" value="SAM_OMT_II"/>
    <property type="match status" value="1"/>
</dbReference>
<evidence type="ECO:0000256" key="7">
    <source>
        <dbReference type="SAM" id="MobiDB-lite"/>
    </source>
</evidence>
<feature type="domain" description="O-methyltransferase dimerisation" evidence="9">
    <location>
        <begin position="43"/>
        <end position="110"/>
    </location>
</feature>
<dbReference type="Gene3D" id="1.10.10.10">
    <property type="entry name" value="Winged helix-like DNA-binding domain superfamily/Winged helix DNA-binding domain"/>
    <property type="match status" value="1"/>
</dbReference>
<dbReference type="GO" id="GO:0008171">
    <property type="term" value="F:O-methyltransferase activity"/>
    <property type="evidence" value="ECO:0007669"/>
    <property type="project" value="InterPro"/>
</dbReference>
<organism evidence="10 13">
    <name type="scientific">Streptomyces cinereoruber</name>
    <dbReference type="NCBI Taxonomy" id="67260"/>
    <lineage>
        <taxon>Bacteria</taxon>
        <taxon>Bacillati</taxon>
        <taxon>Actinomycetota</taxon>
        <taxon>Actinomycetes</taxon>
        <taxon>Kitasatosporales</taxon>
        <taxon>Streptomycetaceae</taxon>
        <taxon>Streptomyces</taxon>
    </lineage>
</organism>
<dbReference type="InterPro" id="IPR036390">
    <property type="entry name" value="WH_DNA-bd_sf"/>
</dbReference>
<dbReference type="SUPFAM" id="SSF53335">
    <property type="entry name" value="S-adenosyl-L-methionine-dependent methyltransferases"/>
    <property type="match status" value="1"/>
</dbReference>
<dbReference type="InterPro" id="IPR029063">
    <property type="entry name" value="SAM-dependent_MTases_sf"/>
</dbReference>
<dbReference type="AlphaFoldDB" id="A0AAV4KE35"/>
<name>A0AAV4KE35_9ACTN</name>
<evidence type="ECO:0000313" key="12">
    <source>
        <dbReference type="Proteomes" id="UP000326029"/>
    </source>
</evidence>
<evidence type="ECO:0000313" key="11">
    <source>
        <dbReference type="EMBL" id="QEV35539.1"/>
    </source>
</evidence>
<evidence type="ECO:0000259" key="9">
    <source>
        <dbReference type="Pfam" id="PF08100"/>
    </source>
</evidence>
<dbReference type="GO" id="GO:0017000">
    <property type="term" value="P:antibiotic biosynthetic process"/>
    <property type="evidence" value="ECO:0007669"/>
    <property type="project" value="UniProtKB-KW"/>
</dbReference>
<dbReference type="Gene3D" id="1.10.287.1350">
    <property type="match status" value="1"/>
</dbReference>
<evidence type="ECO:0000256" key="5">
    <source>
        <dbReference type="ARBA" id="ARBA00023194"/>
    </source>
</evidence>
<keyword evidence="3" id="KW-0808">Transferase</keyword>
<feature type="region of interest" description="Disordered" evidence="7">
    <location>
        <begin position="1"/>
        <end position="35"/>
    </location>
</feature>
<dbReference type="InterPro" id="IPR036388">
    <property type="entry name" value="WH-like_DNA-bd_sf"/>
</dbReference>
<dbReference type="Gene3D" id="3.40.50.150">
    <property type="entry name" value="Vaccinia Virus protein VP39"/>
    <property type="match status" value="1"/>
</dbReference>
<comment type="similarity">
    <text evidence="6">Belongs to the class I-like SAM-binding methyltransferase superfamily. Cation-independent O-methyltransferase family.</text>
</comment>
<dbReference type="Pfam" id="PF08100">
    <property type="entry name" value="Dimerisation"/>
    <property type="match status" value="1"/>
</dbReference>
<dbReference type="FunFam" id="1.10.10.10:FF:001051">
    <property type="entry name" value="Carminomycin 4-O-methyltransferase DnrK"/>
    <property type="match status" value="1"/>
</dbReference>
<keyword evidence="4" id="KW-0949">S-adenosyl-L-methionine</keyword>
<comment type="pathway">
    <text evidence="1">Antibiotic biosynthesis.</text>
</comment>
<dbReference type="EMBL" id="CP023693">
    <property type="protein sequence ID" value="QEV35539.1"/>
    <property type="molecule type" value="Genomic_DNA"/>
</dbReference>
<reference evidence="10 13" key="1">
    <citation type="journal article" date="2014" name="Int. J. Syst. Evol. Microbiol.">
        <title>Complete genome sequence of Corynebacterium casei LMG S-19264T (=DSM 44701T), isolated from a smear-ripened cheese.</title>
        <authorList>
            <consortium name="US DOE Joint Genome Institute (JGI-PGF)"/>
            <person name="Walter F."/>
            <person name="Albersmeier A."/>
            <person name="Kalinowski J."/>
            <person name="Ruckert C."/>
        </authorList>
    </citation>
    <scope>NUCLEOTIDE SEQUENCE [LARGE SCALE GENOMIC DNA]</scope>
    <source>
        <strain evidence="10 13">JCM 4205</strain>
    </source>
</reference>
<dbReference type="PANTHER" id="PTHR43712">
    <property type="entry name" value="PUTATIVE (AFU_ORTHOLOGUE AFUA_4G14580)-RELATED"/>
    <property type="match status" value="1"/>
</dbReference>
<feature type="domain" description="O-methyltransferase C-terminal" evidence="8">
    <location>
        <begin position="142"/>
        <end position="349"/>
    </location>
</feature>
<evidence type="ECO:0000313" key="13">
    <source>
        <dbReference type="Proteomes" id="UP000642014"/>
    </source>
</evidence>
<evidence type="ECO:0000256" key="4">
    <source>
        <dbReference type="ARBA" id="ARBA00022691"/>
    </source>
</evidence>
<dbReference type="Pfam" id="PF00891">
    <property type="entry name" value="Methyltransf_2"/>
    <property type="match status" value="1"/>
</dbReference>
<dbReference type="SUPFAM" id="SSF46785">
    <property type="entry name" value="Winged helix' DNA-binding domain"/>
    <property type="match status" value="1"/>
</dbReference>
<evidence type="ECO:0000256" key="2">
    <source>
        <dbReference type="ARBA" id="ARBA00022603"/>
    </source>
</evidence>
<dbReference type="RefSeq" id="WP_079130957.1">
    <property type="nucleotide sequence ID" value="NZ_BMSJ01000002.1"/>
</dbReference>
<evidence type="ECO:0000259" key="8">
    <source>
        <dbReference type="Pfam" id="PF00891"/>
    </source>
</evidence>
<dbReference type="InterPro" id="IPR001077">
    <property type="entry name" value="COMT_C"/>
</dbReference>
<dbReference type="CDD" id="cd02440">
    <property type="entry name" value="AdoMet_MTases"/>
    <property type="match status" value="1"/>
</dbReference>
<dbReference type="InterPro" id="IPR012967">
    <property type="entry name" value="COMT_dimerisation"/>
</dbReference>
<keyword evidence="5" id="KW-0045">Antibiotic biosynthesis</keyword>
<dbReference type="GO" id="GO:0032259">
    <property type="term" value="P:methylation"/>
    <property type="evidence" value="ECO:0007669"/>
    <property type="project" value="UniProtKB-KW"/>
</dbReference>
<proteinExistence type="inferred from homology"/>
<evidence type="ECO:0000256" key="6">
    <source>
        <dbReference type="ARBA" id="ARBA00038277"/>
    </source>
</evidence>
<sequence>MSTTPSAGPAGQTRETPGPGGTDPSAPPPDPTDQDLDVLLKQLGNLVTPMAVRVAATLRLVDHLRDGATTVGPLAARTGTHAPTLARLVRHLVVTGVLEEDDEDGTLRPTRLGLLLADDHPARQRAWLDLDGAIARADLAFAGLLDAVRTGRPAYRDRYGRPFWEDLSAEPGLADSFDALMSCDEDLAYDAPAAALDWTATRHVLDVGGGDGALLAAVARTAPDVRGTLVELPGPAARARRRFAGTGLDERITVVDGSFFDPLPATADTVLLSFVLLNWSDEDALAVLRRCAEALEPGGRLVVLDRADRPDDGADRFFSTLLDLRMLVFMGGRVRTRDEVVRLAADAGFVLAAEGGSGSRTLPFDFSILEFVHAPAPAPSVKEEHHHA</sequence>
<evidence type="ECO:0000313" key="10">
    <source>
        <dbReference type="EMBL" id="GGR16852.1"/>
    </source>
</evidence>
<dbReference type="GO" id="GO:0046983">
    <property type="term" value="F:protein dimerization activity"/>
    <property type="evidence" value="ECO:0007669"/>
    <property type="project" value="InterPro"/>
</dbReference>
<evidence type="ECO:0000256" key="3">
    <source>
        <dbReference type="ARBA" id="ARBA00022679"/>
    </source>
</evidence>
<dbReference type="FunFam" id="3.40.50.150:FF:000405">
    <property type="entry name" value="Carminomycin 4-O-methyltransferase DnrK"/>
    <property type="match status" value="1"/>
</dbReference>
<dbReference type="PANTHER" id="PTHR43712:SF2">
    <property type="entry name" value="O-METHYLTRANSFERASE CICE"/>
    <property type="match status" value="1"/>
</dbReference>
<reference evidence="10" key="3">
    <citation type="submission" date="2023-08" db="EMBL/GenBank/DDBJ databases">
        <authorList>
            <person name="Sun Q."/>
            <person name="Ohkuma M."/>
        </authorList>
    </citation>
    <scope>NUCLEOTIDE SEQUENCE</scope>
    <source>
        <strain evidence="10">JCM 4205</strain>
    </source>
</reference>
<accession>A0AAV4KE35</accession>
<protein>
    <submittedName>
        <fullName evidence="11">Methyltransferase</fullName>
    </submittedName>
</protein>